<evidence type="ECO:0000256" key="2">
    <source>
        <dbReference type="ARBA" id="ARBA00022670"/>
    </source>
</evidence>
<dbReference type="Gene3D" id="3.90.226.10">
    <property type="entry name" value="2-enoyl-CoA Hydratase, Chain A, domain 1"/>
    <property type="match status" value="1"/>
</dbReference>
<protein>
    <submittedName>
        <fullName evidence="8">S49 family peptidase</fullName>
    </submittedName>
</protein>
<dbReference type="SUPFAM" id="SSF52096">
    <property type="entry name" value="ClpP/crotonase"/>
    <property type="match status" value="1"/>
</dbReference>
<dbReference type="Pfam" id="PF01343">
    <property type="entry name" value="Peptidase_S49"/>
    <property type="match status" value="1"/>
</dbReference>
<evidence type="ECO:0000256" key="4">
    <source>
        <dbReference type="ARBA" id="ARBA00022825"/>
    </source>
</evidence>
<keyword evidence="9" id="KW-1185">Reference proteome</keyword>
<comment type="caution">
    <text evidence="8">The sequence shown here is derived from an EMBL/GenBank/DDBJ whole genome shotgun (WGS) entry which is preliminary data.</text>
</comment>
<gene>
    <name evidence="8" type="ORF">I7X39_13790</name>
</gene>
<feature type="domain" description="Peptidase S49" evidence="7">
    <location>
        <begin position="154"/>
        <end position="296"/>
    </location>
</feature>
<evidence type="ECO:0000256" key="3">
    <source>
        <dbReference type="ARBA" id="ARBA00022801"/>
    </source>
</evidence>
<dbReference type="GO" id="GO:0006508">
    <property type="term" value="P:proteolysis"/>
    <property type="evidence" value="ECO:0007669"/>
    <property type="project" value="UniProtKB-KW"/>
</dbReference>
<dbReference type="GO" id="GO:0008236">
    <property type="term" value="F:serine-type peptidase activity"/>
    <property type="evidence" value="ECO:0007669"/>
    <property type="project" value="UniProtKB-KW"/>
</dbReference>
<dbReference type="PANTHER" id="PTHR42987:SF8">
    <property type="entry name" value="PROTEINASE"/>
    <property type="match status" value="1"/>
</dbReference>
<accession>A0A931J7V6</accession>
<evidence type="ECO:0000256" key="6">
    <source>
        <dbReference type="SAM" id="Phobius"/>
    </source>
</evidence>
<feature type="region of interest" description="Disordered" evidence="5">
    <location>
        <begin position="1"/>
        <end position="26"/>
    </location>
</feature>
<sequence length="338" mass="36257">MNPNDPPVLPDPTPEPAEMLRAAAAAPAPAAAPSHEALALQLARDYLDEKRRERRWRVGMRLAWLLLGVLLLWQLWAQQNPAAVSGTPHTALVEVHGEIAPGTEASAEVLVSALKNAFADQGARAVVLRINSPGGSPVQAGIVYDEIRRLKALHGKPVYAVVEDICASGAYYIAAAADQIFVDKASMVGSIGVLIDDFGFSGLMGKLGIERRLITAGAHKGLLDPFSPLPEKERALAQAMIDEVHEQFIAVVREGRGKRLKEDGETFSGLVWNGSRAVEMGLADAFGNLDHVAREVVGAEEVIDYTPHDNVAERLAKRFGAAMGEGAVKALRHSPKLQ</sequence>
<feature type="compositionally biased region" description="Pro residues" evidence="5">
    <location>
        <begin position="1"/>
        <end position="15"/>
    </location>
</feature>
<evidence type="ECO:0000313" key="8">
    <source>
        <dbReference type="EMBL" id="MBH9577972.1"/>
    </source>
</evidence>
<dbReference type="PANTHER" id="PTHR42987">
    <property type="entry name" value="PEPTIDASE S49"/>
    <property type="match status" value="1"/>
</dbReference>
<feature type="compositionally biased region" description="Low complexity" evidence="5">
    <location>
        <begin position="16"/>
        <end position="26"/>
    </location>
</feature>
<dbReference type="Proteomes" id="UP000613266">
    <property type="component" value="Unassembled WGS sequence"/>
</dbReference>
<dbReference type="AlphaFoldDB" id="A0A931J7V6"/>
<keyword evidence="6" id="KW-0472">Membrane</keyword>
<keyword evidence="6" id="KW-0812">Transmembrane</keyword>
<dbReference type="InterPro" id="IPR029045">
    <property type="entry name" value="ClpP/crotonase-like_dom_sf"/>
</dbReference>
<dbReference type="InterPro" id="IPR002142">
    <property type="entry name" value="Peptidase_S49"/>
</dbReference>
<proteinExistence type="inferred from homology"/>
<keyword evidence="6" id="KW-1133">Transmembrane helix</keyword>
<keyword evidence="3" id="KW-0378">Hydrolase</keyword>
<keyword evidence="2" id="KW-0645">Protease</keyword>
<organism evidence="8 9">
    <name type="scientific">Inhella proteolytica</name>
    <dbReference type="NCBI Taxonomy" id="2795029"/>
    <lineage>
        <taxon>Bacteria</taxon>
        <taxon>Pseudomonadati</taxon>
        <taxon>Pseudomonadota</taxon>
        <taxon>Betaproteobacteria</taxon>
        <taxon>Burkholderiales</taxon>
        <taxon>Sphaerotilaceae</taxon>
        <taxon>Inhella</taxon>
    </lineage>
</organism>
<comment type="similarity">
    <text evidence="1">Belongs to the peptidase S49 family.</text>
</comment>
<evidence type="ECO:0000259" key="7">
    <source>
        <dbReference type="Pfam" id="PF01343"/>
    </source>
</evidence>
<feature type="transmembrane region" description="Helical" evidence="6">
    <location>
        <begin position="58"/>
        <end position="76"/>
    </location>
</feature>
<keyword evidence="4" id="KW-0720">Serine protease</keyword>
<dbReference type="InterPro" id="IPR047272">
    <property type="entry name" value="S49_SppA_C"/>
</dbReference>
<dbReference type="EMBL" id="JAEDAK010000009">
    <property type="protein sequence ID" value="MBH9577972.1"/>
    <property type="molecule type" value="Genomic_DNA"/>
</dbReference>
<reference evidence="8" key="1">
    <citation type="submission" date="2020-12" db="EMBL/GenBank/DDBJ databases">
        <title>The genome sequence of Inhella sp. 1Y17.</title>
        <authorList>
            <person name="Liu Y."/>
        </authorList>
    </citation>
    <scope>NUCLEOTIDE SEQUENCE</scope>
    <source>
        <strain evidence="8">1Y17</strain>
    </source>
</reference>
<dbReference type="CDD" id="cd07023">
    <property type="entry name" value="S49_Sppa_N_C"/>
    <property type="match status" value="1"/>
</dbReference>
<evidence type="ECO:0000256" key="1">
    <source>
        <dbReference type="ARBA" id="ARBA00008683"/>
    </source>
</evidence>
<dbReference type="Gene3D" id="6.20.330.10">
    <property type="match status" value="1"/>
</dbReference>
<name>A0A931J7V6_9BURK</name>
<evidence type="ECO:0000256" key="5">
    <source>
        <dbReference type="SAM" id="MobiDB-lite"/>
    </source>
</evidence>
<evidence type="ECO:0000313" key="9">
    <source>
        <dbReference type="Proteomes" id="UP000613266"/>
    </source>
</evidence>
<dbReference type="RefSeq" id="WP_198111745.1">
    <property type="nucleotide sequence ID" value="NZ_JAEDAK010000009.1"/>
</dbReference>